<dbReference type="AlphaFoldDB" id="R4WR52"/>
<organism evidence="1">
    <name type="scientific">Riptortus pedestris</name>
    <name type="common">Bean bug</name>
    <dbReference type="NCBI Taxonomy" id="329032"/>
    <lineage>
        <taxon>Eukaryota</taxon>
        <taxon>Metazoa</taxon>
        <taxon>Ecdysozoa</taxon>
        <taxon>Arthropoda</taxon>
        <taxon>Hexapoda</taxon>
        <taxon>Insecta</taxon>
        <taxon>Pterygota</taxon>
        <taxon>Neoptera</taxon>
        <taxon>Paraneoptera</taxon>
        <taxon>Hemiptera</taxon>
        <taxon>Heteroptera</taxon>
        <taxon>Panheteroptera</taxon>
        <taxon>Pentatomomorpha</taxon>
        <taxon>Coreoidea</taxon>
        <taxon>Alydidae</taxon>
        <taxon>Riptortus</taxon>
    </lineage>
</organism>
<reference evidence="1" key="1">
    <citation type="journal article" date="2013" name="PLoS ONE">
        <title>Gene expression in gut symbiotic organ of stinkbug affected by extracellular bacterial symbiont.</title>
        <authorList>
            <person name="Futahashi R."/>
            <person name="Tanaka K."/>
            <person name="Tanahashi M."/>
            <person name="Nikoh N."/>
            <person name="Kikuchi Y."/>
            <person name="Lee B.L."/>
            <person name="Fukatsu T."/>
        </authorList>
    </citation>
    <scope>NUCLEOTIDE SEQUENCE</scope>
    <source>
        <tissue evidence="1">Midgut</tissue>
    </source>
</reference>
<protein>
    <submittedName>
        <fullName evidence="1">Unkown protein</fullName>
    </submittedName>
</protein>
<dbReference type="EMBL" id="AK418176">
    <property type="protein sequence ID" value="BAN21391.1"/>
    <property type="molecule type" value="mRNA"/>
</dbReference>
<accession>R4WR52</accession>
<proteinExistence type="evidence at transcript level"/>
<name>R4WR52_RIPPE</name>
<evidence type="ECO:0000313" key="1">
    <source>
        <dbReference type="EMBL" id="BAN21391.1"/>
    </source>
</evidence>
<sequence length="63" mass="6725">MDPLQNAISSRKSSLFKIGDTEVRLIPGSSIFNVIASGTGTMREGRTGCCPLEAVKVIKERGT</sequence>